<dbReference type="AlphaFoldDB" id="A0ABD2PBH0"/>
<name>A0ABD2PBH0_9CUCU</name>
<dbReference type="PANTHER" id="PTHR48043">
    <property type="entry name" value="EG:EG0003.4 PROTEIN-RELATED"/>
    <property type="match status" value="1"/>
</dbReference>
<dbReference type="InterPro" id="IPR050271">
    <property type="entry name" value="UDP-glycosyltransferase"/>
</dbReference>
<keyword evidence="7" id="KW-1185">Reference proteome</keyword>
<comment type="caution">
    <text evidence="6">The sequence shown here is derived from an EMBL/GenBank/DDBJ whole genome shotgun (WGS) entry which is preliminary data.</text>
</comment>
<accession>A0ABD2PBH0</accession>
<feature type="chain" id="PRO_5044863142" description="Glucuronosyltransferase" evidence="5">
    <location>
        <begin position="17"/>
        <end position="513"/>
    </location>
</feature>
<dbReference type="PANTHER" id="PTHR48043:SF159">
    <property type="entry name" value="EG:EG0003.4 PROTEIN-RELATED"/>
    <property type="match status" value="1"/>
</dbReference>
<reference evidence="6 7" key="1">
    <citation type="journal article" date="2021" name="BMC Biol.">
        <title>Horizontally acquired antibacterial genes associated with adaptive radiation of ladybird beetles.</title>
        <authorList>
            <person name="Li H.S."/>
            <person name="Tang X.F."/>
            <person name="Huang Y.H."/>
            <person name="Xu Z.Y."/>
            <person name="Chen M.L."/>
            <person name="Du X.Y."/>
            <person name="Qiu B.Y."/>
            <person name="Chen P.T."/>
            <person name="Zhang W."/>
            <person name="Slipinski A."/>
            <person name="Escalona H.E."/>
            <person name="Waterhouse R.M."/>
            <person name="Zwick A."/>
            <person name="Pang H."/>
        </authorList>
    </citation>
    <scope>NUCLEOTIDE SEQUENCE [LARGE SCALE GENOMIC DNA]</scope>
    <source>
        <strain evidence="6">SYSU2018</strain>
    </source>
</reference>
<dbReference type="Pfam" id="PF00201">
    <property type="entry name" value="UDPGT"/>
    <property type="match status" value="1"/>
</dbReference>
<organism evidence="6 7">
    <name type="scientific">Cryptolaemus montrouzieri</name>
    <dbReference type="NCBI Taxonomy" id="559131"/>
    <lineage>
        <taxon>Eukaryota</taxon>
        <taxon>Metazoa</taxon>
        <taxon>Ecdysozoa</taxon>
        <taxon>Arthropoda</taxon>
        <taxon>Hexapoda</taxon>
        <taxon>Insecta</taxon>
        <taxon>Pterygota</taxon>
        <taxon>Neoptera</taxon>
        <taxon>Endopterygota</taxon>
        <taxon>Coleoptera</taxon>
        <taxon>Polyphaga</taxon>
        <taxon>Cucujiformia</taxon>
        <taxon>Coccinelloidea</taxon>
        <taxon>Coccinellidae</taxon>
        <taxon>Scymninae</taxon>
        <taxon>Scymnini</taxon>
        <taxon>Cryptolaemus</taxon>
    </lineage>
</organism>
<evidence type="ECO:0000313" key="7">
    <source>
        <dbReference type="Proteomes" id="UP001516400"/>
    </source>
</evidence>
<dbReference type="GO" id="GO:0016757">
    <property type="term" value="F:glycosyltransferase activity"/>
    <property type="evidence" value="ECO:0007669"/>
    <property type="project" value="UniProtKB-KW"/>
</dbReference>
<dbReference type="Gene3D" id="3.40.50.2000">
    <property type="entry name" value="Glycogen Phosphorylase B"/>
    <property type="match status" value="2"/>
</dbReference>
<gene>
    <name evidence="6" type="ORF">HHI36_002716</name>
</gene>
<keyword evidence="5" id="KW-0732">Signal</keyword>
<feature type="transmembrane region" description="Helical" evidence="4">
    <location>
        <begin position="471"/>
        <end position="491"/>
    </location>
</feature>
<evidence type="ECO:0000256" key="2">
    <source>
        <dbReference type="ARBA" id="ARBA00022676"/>
    </source>
</evidence>
<dbReference type="CDD" id="cd03784">
    <property type="entry name" value="GT1_Gtf-like"/>
    <property type="match status" value="1"/>
</dbReference>
<dbReference type="FunFam" id="3.40.50.2000:FF:000050">
    <property type="entry name" value="UDP-glucuronosyltransferase"/>
    <property type="match status" value="1"/>
</dbReference>
<keyword evidence="4" id="KW-0472">Membrane</keyword>
<dbReference type="EMBL" id="JABFTP020000185">
    <property type="protein sequence ID" value="KAL3288268.1"/>
    <property type="molecule type" value="Genomic_DNA"/>
</dbReference>
<keyword evidence="4" id="KW-1133">Transmembrane helix</keyword>
<protein>
    <recommendedName>
        <fullName evidence="8">Glucuronosyltransferase</fullName>
    </recommendedName>
</protein>
<keyword evidence="3" id="KW-0808">Transferase</keyword>
<evidence type="ECO:0000256" key="5">
    <source>
        <dbReference type="SAM" id="SignalP"/>
    </source>
</evidence>
<keyword evidence="4" id="KW-0812">Transmembrane</keyword>
<evidence type="ECO:0000256" key="1">
    <source>
        <dbReference type="ARBA" id="ARBA00009995"/>
    </source>
</evidence>
<sequence>MKVFLLLNLFFNAVNCAKILGYFHFPSISHQFVFQAIVRELSLRGHQVTFLSPNNIRDPKLINLTEIDLSATYKIFEETDLGIFNRNTMNMLEYCLVGQGLLEQVISIEMEMEQVKNILTEPEHSYDLIIIEALNPFHFGLQHKFKAPVIAVSSFIVNSWLHTAIGNQIHPVLHPEMICSYPTPLKYICEKFDSLYTHTVLYLFSKFYSMSRSDELARKYFGEDMPYLEQVVKNVSVVFANVNPIFSQSRSAVPKYKEVWNIHLKQPQLLGEDLQQILDGAKNGLVYFSLGTNVRFEHVDVSIKEEIMKALGDLPYTVLCKWESEEIPGKPKNVILRKWLPQQSILAHPNVKIFVTQGGLQSAEEAIFNGLPLVVIPFSTDQPHNAKILTRGGMAETIQPDSLERNILRDTILQVATNEKYRLKAQEFRSILLDQPRSGLDEIVWWCEYVIRHKGAHHLDSPSADISIYEYFMLDVLGVICVTLFAMYKVFREILKIIMILFKKIKCRKQKQN</sequence>
<proteinExistence type="inferred from homology"/>
<dbReference type="Proteomes" id="UP001516400">
    <property type="component" value="Unassembled WGS sequence"/>
</dbReference>
<evidence type="ECO:0000256" key="3">
    <source>
        <dbReference type="ARBA" id="ARBA00022679"/>
    </source>
</evidence>
<keyword evidence="2" id="KW-0328">Glycosyltransferase</keyword>
<evidence type="ECO:0008006" key="8">
    <source>
        <dbReference type="Google" id="ProtNLM"/>
    </source>
</evidence>
<comment type="similarity">
    <text evidence="1">Belongs to the UDP-glycosyltransferase family.</text>
</comment>
<dbReference type="SUPFAM" id="SSF53756">
    <property type="entry name" value="UDP-Glycosyltransferase/glycogen phosphorylase"/>
    <property type="match status" value="1"/>
</dbReference>
<feature type="signal peptide" evidence="5">
    <location>
        <begin position="1"/>
        <end position="16"/>
    </location>
</feature>
<evidence type="ECO:0000256" key="4">
    <source>
        <dbReference type="SAM" id="Phobius"/>
    </source>
</evidence>
<evidence type="ECO:0000313" key="6">
    <source>
        <dbReference type="EMBL" id="KAL3288268.1"/>
    </source>
</evidence>
<dbReference type="InterPro" id="IPR002213">
    <property type="entry name" value="UDP_glucos_trans"/>
</dbReference>